<dbReference type="AlphaFoldDB" id="A0A2A6FQ14"/>
<feature type="transmembrane region" description="Helical" evidence="1">
    <location>
        <begin position="64"/>
        <end position="88"/>
    </location>
</feature>
<evidence type="ECO:0000313" key="2">
    <source>
        <dbReference type="EMBL" id="PDQ34964.1"/>
    </source>
</evidence>
<evidence type="ECO:0000256" key="1">
    <source>
        <dbReference type="SAM" id="Phobius"/>
    </source>
</evidence>
<protein>
    <submittedName>
        <fullName evidence="2">Uncharacterized protein</fullName>
    </submittedName>
</protein>
<comment type="caution">
    <text evidence="2">The sequence shown here is derived from an EMBL/GenBank/DDBJ whole genome shotgun (WGS) entry which is preliminary data.</text>
</comment>
<accession>A0A2A6FQ14</accession>
<dbReference type="Proteomes" id="UP000219994">
    <property type="component" value="Unassembled WGS sequence"/>
</dbReference>
<keyword evidence="1" id="KW-0812">Transmembrane</keyword>
<feature type="transmembrane region" description="Helical" evidence="1">
    <location>
        <begin position="12"/>
        <end position="31"/>
    </location>
</feature>
<reference evidence="3" key="1">
    <citation type="submission" date="2017-03" db="EMBL/GenBank/DDBJ databases">
        <authorList>
            <person name="Lund M.B."/>
        </authorList>
    </citation>
    <scope>NUCLEOTIDE SEQUENCE [LARGE SCALE GENOMIC DNA]</scope>
</reference>
<sequence>MLYFDLPPTTTLTLLASTIAPLIIGLITTHLTHPGIKATLLAALTTTTALLTELTTALTTNTPYNLATALTTALTSFLIATGTHFGLWKPTGTANALQSIPMPWNTKTLHHTPKH</sequence>
<feature type="transmembrane region" description="Helical" evidence="1">
    <location>
        <begin position="38"/>
        <end position="58"/>
    </location>
</feature>
<gene>
    <name evidence="2" type="ORF">B5766_08215</name>
</gene>
<organism evidence="2 3">
    <name type="scientific">Candidatus Lumbricidiphila eiseniae</name>
    <dbReference type="NCBI Taxonomy" id="1969409"/>
    <lineage>
        <taxon>Bacteria</taxon>
        <taxon>Bacillati</taxon>
        <taxon>Actinomycetota</taxon>
        <taxon>Actinomycetes</taxon>
        <taxon>Micrococcales</taxon>
        <taxon>Microbacteriaceae</taxon>
        <taxon>Candidatus Lumbricidiphila</taxon>
    </lineage>
</organism>
<proteinExistence type="predicted"/>
<keyword evidence="1" id="KW-1133">Transmembrane helix</keyword>
<dbReference type="EMBL" id="NAEP01000042">
    <property type="protein sequence ID" value="PDQ34964.1"/>
    <property type="molecule type" value="Genomic_DNA"/>
</dbReference>
<evidence type="ECO:0000313" key="3">
    <source>
        <dbReference type="Proteomes" id="UP000219994"/>
    </source>
</evidence>
<keyword evidence="1" id="KW-0472">Membrane</keyword>
<name>A0A2A6FQ14_9MICO</name>